<dbReference type="GO" id="GO:0015031">
    <property type="term" value="P:protein transport"/>
    <property type="evidence" value="ECO:0007669"/>
    <property type="project" value="UniProtKB-KW"/>
</dbReference>
<comment type="subcellular location">
    <subcellularLocation>
        <location evidence="1">Membrane</location>
        <topology evidence="1">Single-pass membrane protein</topology>
    </subcellularLocation>
</comment>
<dbReference type="Proteomes" id="UP000051297">
    <property type="component" value="Unassembled WGS sequence"/>
</dbReference>
<keyword evidence="4" id="KW-0653">Protein transport</keyword>
<evidence type="ECO:0000256" key="7">
    <source>
        <dbReference type="ARBA" id="ARBA00023136"/>
    </source>
</evidence>
<dbReference type="Gene3D" id="1.20.5.3310">
    <property type="match status" value="1"/>
</dbReference>
<dbReference type="Pfam" id="PF02416">
    <property type="entry name" value="TatA_B_E"/>
    <property type="match status" value="1"/>
</dbReference>
<dbReference type="AlphaFoldDB" id="A0A0T5ZYF0"/>
<evidence type="ECO:0000256" key="3">
    <source>
        <dbReference type="ARBA" id="ARBA00022692"/>
    </source>
</evidence>
<evidence type="ECO:0000256" key="8">
    <source>
        <dbReference type="SAM" id="Phobius"/>
    </source>
</evidence>
<evidence type="ECO:0000313" key="9">
    <source>
        <dbReference type="EMBL" id="KRT67751.1"/>
    </source>
</evidence>
<keyword evidence="3 8" id="KW-0812">Transmembrane</keyword>
<keyword evidence="7 8" id="KW-0472">Membrane</keyword>
<dbReference type="EMBL" id="LDXK01000001">
    <property type="protein sequence ID" value="KRT67751.1"/>
    <property type="molecule type" value="Genomic_DNA"/>
</dbReference>
<evidence type="ECO:0008006" key="11">
    <source>
        <dbReference type="Google" id="ProtNLM"/>
    </source>
</evidence>
<gene>
    <name evidence="9" type="ORF">XU08_C0001G0161</name>
</gene>
<evidence type="ECO:0000256" key="5">
    <source>
        <dbReference type="ARBA" id="ARBA00022989"/>
    </source>
</evidence>
<keyword evidence="6" id="KW-0811">Translocation</keyword>
<evidence type="ECO:0000313" key="10">
    <source>
        <dbReference type="Proteomes" id="UP000051297"/>
    </source>
</evidence>
<accession>A0A0T5ZYF0</accession>
<proteinExistence type="predicted"/>
<evidence type="ECO:0000256" key="2">
    <source>
        <dbReference type="ARBA" id="ARBA00022448"/>
    </source>
</evidence>
<organism evidence="9 10">
    <name type="scientific">candidate division WWE3 bacterium CSP1-7</name>
    <dbReference type="NCBI Taxonomy" id="1576480"/>
    <lineage>
        <taxon>Bacteria</taxon>
        <taxon>Katanobacteria</taxon>
    </lineage>
</organism>
<reference evidence="9 10" key="1">
    <citation type="submission" date="2015-05" db="EMBL/GenBank/DDBJ databases">
        <title>Critical biogeochemical functions in the subsurface are associated with bacteria from new phyla and little studied lineages.</title>
        <authorList>
            <person name="Hug L.A."/>
            <person name="Thomas B.C."/>
            <person name="Sharon I."/>
            <person name="Brown C.T."/>
            <person name="Sharma R."/>
            <person name="Hettich R.L."/>
            <person name="Wilkins M.J."/>
            <person name="Williams K.H."/>
            <person name="Singh A."/>
            <person name="Banfield J.F."/>
        </authorList>
    </citation>
    <scope>NUCLEOTIDE SEQUENCE [LARGE SCALE GENOMIC DNA]</scope>
    <source>
        <strain evidence="9">CSP1-7</strain>
    </source>
</reference>
<evidence type="ECO:0000256" key="4">
    <source>
        <dbReference type="ARBA" id="ARBA00022927"/>
    </source>
</evidence>
<comment type="caution">
    <text evidence="9">The sequence shown here is derived from an EMBL/GenBank/DDBJ whole genome shotgun (WGS) entry which is preliminary data.</text>
</comment>
<dbReference type="STRING" id="1576480.XU08_C0001G0161"/>
<protein>
    <recommendedName>
        <fullName evidence="11">Sec-independent protein translocase protein TatA</fullName>
    </recommendedName>
</protein>
<sequence>MLANIGPAEAIIIFIAILSILFGSKKTSEIARDVGAAGKEFKKVGKEYREAIEDLKKPVNDVLNAPAEEETAAEAPTVDMAKQEVAQLAQLAQKAKEGSKPEGGEKSAS</sequence>
<evidence type="ECO:0000256" key="1">
    <source>
        <dbReference type="ARBA" id="ARBA00004167"/>
    </source>
</evidence>
<evidence type="ECO:0000256" key="6">
    <source>
        <dbReference type="ARBA" id="ARBA00023010"/>
    </source>
</evidence>
<dbReference type="GO" id="GO:0016020">
    <property type="term" value="C:membrane"/>
    <property type="evidence" value="ECO:0007669"/>
    <property type="project" value="UniProtKB-ARBA"/>
</dbReference>
<feature type="transmembrane region" description="Helical" evidence="8">
    <location>
        <begin position="6"/>
        <end position="23"/>
    </location>
</feature>
<keyword evidence="5 8" id="KW-1133">Transmembrane helix</keyword>
<dbReference type="InterPro" id="IPR003369">
    <property type="entry name" value="TatA/B/E"/>
</dbReference>
<name>A0A0T5ZYF0_UNCKA</name>
<keyword evidence="2" id="KW-0813">Transport</keyword>